<keyword evidence="6" id="KW-0732">Signal</keyword>
<dbReference type="Gene3D" id="3.90.226.10">
    <property type="entry name" value="2-enoyl-CoA Hydratase, Chain A, domain 1"/>
    <property type="match status" value="1"/>
</dbReference>
<dbReference type="EMBL" id="BDCO01000002">
    <property type="protein sequence ID" value="GAT32993.1"/>
    <property type="molecule type" value="Genomic_DNA"/>
</dbReference>
<keyword evidence="9" id="KW-1185">Reference proteome</keyword>
<comment type="caution">
    <text evidence="8">The sequence shown here is derived from an EMBL/GenBank/DDBJ whole genome shotgun (WGS) entry which is preliminary data.</text>
</comment>
<dbReference type="InParanoid" id="A0A146G6J3"/>
<dbReference type="PANTHER" id="PTHR32060">
    <property type="entry name" value="TAIL-SPECIFIC PROTEASE"/>
    <property type="match status" value="1"/>
</dbReference>
<dbReference type="InterPro" id="IPR001478">
    <property type="entry name" value="PDZ"/>
</dbReference>
<dbReference type="Pfam" id="PF22694">
    <property type="entry name" value="CtpB_N-like"/>
    <property type="match status" value="1"/>
</dbReference>
<dbReference type="Gene3D" id="2.30.42.10">
    <property type="match status" value="1"/>
</dbReference>
<dbReference type="OrthoDB" id="9812068at2"/>
<evidence type="ECO:0000256" key="2">
    <source>
        <dbReference type="ARBA" id="ARBA00022670"/>
    </source>
</evidence>
<dbReference type="SMART" id="SM00245">
    <property type="entry name" value="TSPc"/>
    <property type="match status" value="1"/>
</dbReference>
<evidence type="ECO:0000313" key="9">
    <source>
        <dbReference type="Proteomes" id="UP000076023"/>
    </source>
</evidence>
<feature type="domain" description="PDZ" evidence="7">
    <location>
        <begin position="94"/>
        <end position="154"/>
    </location>
</feature>
<dbReference type="FunFam" id="2.30.42.10:FF:000063">
    <property type="entry name" value="Peptidase, S41 family"/>
    <property type="match status" value="1"/>
</dbReference>
<sequence>MHRLLCAVSFVAFTGSAFAQKANPTPAPDEDSPYESVQVLARAMQLIRQDYVNDSKISYKDLTYGALKGMLSRLDPHSEFMDPEDFKGMQEDTKSEFGGLGVVVTLDDGSLTIVNPMEDSPAFSAGLLPGDRILRINGEATDKLTISQAIDKLKGDIGEKITLTIQRPTTKEIKDYELTRVSIKMRSVKNAQILPVEQTGGHKIGYVRITKFAEPTATELAKALDELEKQGMEALVLDLRYNPGGLLNSAVDVCGLFVPPDTKVVYTEGRSPGREYRTSSALGPQRKYPLAILTNYASASGSEIVAGALRDLNRAVVIGETTFGKGSVQSVVSLPDGSALRLTTARYFTPSGTVIHEVGVVPTIKATLTPEQEYDLWKMRRESITGEPTLSLTKDAQLSRAVDMLQGSVIYAERKKSTKPDKGL</sequence>
<dbReference type="CDD" id="cd07560">
    <property type="entry name" value="Peptidase_S41_CPP"/>
    <property type="match status" value="1"/>
</dbReference>
<dbReference type="GO" id="GO:0008236">
    <property type="term" value="F:serine-type peptidase activity"/>
    <property type="evidence" value="ECO:0007669"/>
    <property type="project" value="UniProtKB-KW"/>
</dbReference>
<evidence type="ECO:0000313" key="8">
    <source>
        <dbReference type="EMBL" id="GAT32993.1"/>
    </source>
</evidence>
<dbReference type="InterPro" id="IPR036034">
    <property type="entry name" value="PDZ_sf"/>
</dbReference>
<dbReference type="NCBIfam" id="TIGR00225">
    <property type="entry name" value="prc"/>
    <property type="match status" value="1"/>
</dbReference>
<evidence type="ECO:0000256" key="3">
    <source>
        <dbReference type="ARBA" id="ARBA00022801"/>
    </source>
</evidence>
<dbReference type="PANTHER" id="PTHR32060:SF30">
    <property type="entry name" value="CARBOXY-TERMINAL PROCESSING PROTEASE CTPA"/>
    <property type="match status" value="1"/>
</dbReference>
<dbReference type="SUPFAM" id="SSF52096">
    <property type="entry name" value="ClpP/crotonase"/>
    <property type="match status" value="1"/>
</dbReference>
<accession>A0A146G6J3</accession>
<dbReference type="PROSITE" id="PS50106">
    <property type="entry name" value="PDZ"/>
    <property type="match status" value="1"/>
</dbReference>
<dbReference type="GO" id="GO:0030288">
    <property type="term" value="C:outer membrane-bounded periplasmic space"/>
    <property type="evidence" value="ECO:0007669"/>
    <property type="project" value="TreeGrafter"/>
</dbReference>
<name>A0A146G6J3_TERSA</name>
<dbReference type="InterPro" id="IPR041489">
    <property type="entry name" value="PDZ_6"/>
</dbReference>
<dbReference type="CDD" id="cd06782">
    <property type="entry name" value="cpPDZ_CPP-like"/>
    <property type="match status" value="1"/>
</dbReference>
<dbReference type="SMART" id="SM00228">
    <property type="entry name" value="PDZ"/>
    <property type="match status" value="1"/>
</dbReference>
<evidence type="ECO:0000256" key="5">
    <source>
        <dbReference type="RuleBase" id="RU004404"/>
    </source>
</evidence>
<dbReference type="GO" id="GO:0007165">
    <property type="term" value="P:signal transduction"/>
    <property type="evidence" value="ECO:0007669"/>
    <property type="project" value="TreeGrafter"/>
</dbReference>
<evidence type="ECO:0000259" key="7">
    <source>
        <dbReference type="PROSITE" id="PS50106"/>
    </source>
</evidence>
<protein>
    <submittedName>
        <fullName evidence="8">Carboxyl-terminal processing protease</fullName>
    </submittedName>
</protein>
<evidence type="ECO:0000256" key="4">
    <source>
        <dbReference type="ARBA" id="ARBA00022825"/>
    </source>
</evidence>
<keyword evidence="3 5" id="KW-0378">Hydrolase</keyword>
<dbReference type="GO" id="GO:0004175">
    <property type="term" value="F:endopeptidase activity"/>
    <property type="evidence" value="ECO:0007669"/>
    <property type="project" value="TreeGrafter"/>
</dbReference>
<gene>
    <name evidence="8" type="ORF">TSACC_21397</name>
</gene>
<keyword evidence="4 5" id="KW-0720">Serine protease</keyword>
<reference evidence="9" key="1">
    <citation type="journal article" date="2017" name="Genome Announc.">
        <title>Draft Genome Sequence of Terrimicrobium sacchariphilum NM-5T, a Facultative Anaerobic Soil Bacterium of the Class Spartobacteria.</title>
        <authorList>
            <person name="Qiu Y.L."/>
            <person name="Tourlousse D.M."/>
            <person name="Matsuura N."/>
            <person name="Ohashi A."/>
            <person name="Sekiguchi Y."/>
        </authorList>
    </citation>
    <scope>NUCLEOTIDE SEQUENCE [LARGE SCALE GENOMIC DNA]</scope>
    <source>
        <strain evidence="9">NM-5</strain>
    </source>
</reference>
<comment type="similarity">
    <text evidence="1 5">Belongs to the peptidase S41A family.</text>
</comment>
<dbReference type="InterPro" id="IPR055210">
    <property type="entry name" value="CtpA/B_N"/>
</dbReference>
<proteinExistence type="inferred from homology"/>
<keyword evidence="2 5" id="KW-0645">Protease</keyword>
<dbReference type="GO" id="GO:0006508">
    <property type="term" value="P:proteolysis"/>
    <property type="evidence" value="ECO:0007669"/>
    <property type="project" value="UniProtKB-KW"/>
</dbReference>
<dbReference type="InterPro" id="IPR029045">
    <property type="entry name" value="ClpP/crotonase-like_dom_sf"/>
</dbReference>
<dbReference type="Proteomes" id="UP000076023">
    <property type="component" value="Unassembled WGS sequence"/>
</dbReference>
<dbReference type="Pfam" id="PF17820">
    <property type="entry name" value="PDZ_6"/>
    <property type="match status" value="1"/>
</dbReference>
<evidence type="ECO:0000256" key="1">
    <source>
        <dbReference type="ARBA" id="ARBA00009179"/>
    </source>
</evidence>
<dbReference type="SUPFAM" id="SSF50156">
    <property type="entry name" value="PDZ domain-like"/>
    <property type="match status" value="1"/>
</dbReference>
<organism evidence="8 9">
    <name type="scientific">Terrimicrobium sacchariphilum</name>
    <dbReference type="NCBI Taxonomy" id="690879"/>
    <lineage>
        <taxon>Bacteria</taxon>
        <taxon>Pseudomonadati</taxon>
        <taxon>Verrucomicrobiota</taxon>
        <taxon>Terrimicrobiia</taxon>
        <taxon>Terrimicrobiales</taxon>
        <taxon>Terrimicrobiaceae</taxon>
        <taxon>Terrimicrobium</taxon>
    </lineage>
</organism>
<dbReference type="STRING" id="690879.TSACC_21397"/>
<dbReference type="InterPro" id="IPR004447">
    <property type="entry name" value="Peptidase_S41A"/>
</dbReference>
<dbReference type="Pfam" id="PF03572">
    <property type="entry name" value="Peptidase_S41"/>
    <property type="match status" value="1"/>
</dbReference>
<feature type="chain" id="PRO_5007524484" evidence="6">
    <location>
        <begin position="20"/>
        <end position="424"/>
    </location>
</feature>
<dbReference type="AlphaFoldDB" id="A0A146G6J3"/>
<dbReference type="RefSeq" id="WP_075078778.1">
    <property type="nucleotide sequence ID" value="NZ_BDCO01000002.1"/>
</dbReference>
<dbReference type="Gene3D" id="3.30.750.44">
    <property type="match status" value="1"/>
</dbReference>
<feature type="signal peptide" evidence="6">
    <location>
        <begin position="1"/>
        <end position="19"/>
    </location>
</feature>
<evidence type="ECO:0000256" key="6">
    <source>
        <dbReference type="SAM" id="SignalP"/>
    </source>
</evidence>
<dbReference type="InterPro" id="IPR005151">
    <property type="entry name" value="Tail-specific_protease"/>
</dbReference>